<dbReference type="Proteomes" id="UP000345637">
    <property type="component" value="Unassembled WGS sequence"/>
</dbReference>
<protein>
    <submittedName>
        <fullName evidence="2">Betaine aldehyde dehydrogenase</fullName>
        <ecNumber evidence="2">1.2.1.8</ecNumber>
    </submittedName>
</protein>
<dbReference type="InterPro" id="IPR015590">
    <property type="entry name" value="Aldehyde_DH_dom"/>
</dbReference>
<dbReference type="InterPro" id="IPR016161">
    <property type="entry name" value="Ald_DH/histidinol_DH"/>
</dbReference>
<dbReference type="InterPro" id="IPR016163">
    <property type="entry name" value="Ald_DH_C"/>
</dbReference>
<dbReference type="SUPFAM" id="SSF53720">
    <property type="entry name" value="ALDH-like"/>
    <property type="match status" value="1"/>
</dbReference>
<dbReference type="AlphaFoldDB" id="A0A485AJR4"/>
<dbReference type="EMBL" id="CAADJE010000019">
    <property type="protein sequence ID" value="VFS61837.1"/>
    <property type="molecule type" value="Genomic_DNA"/>
</dbReference>
<organism evidence="2 3">
    <name type="scientific">Raoultella planticola</name>
    <name type="common">Klebsiella planticola</name>
    <dbReference type="NCBI Taxonomy" id="575"/>
    <lineage>
        <taxon>Bacteria</taxon>
        <taxon>Pseudomonadati</taxon>
        <taxon>Pseudomonadota</taxon>
        <taxon>Gammaproteobacteria</taxon>
        <taxon>Enterobacterales</taxon>
        <taxon>Enterobacteriaceae</taxon>
        <taxon>Klebsiella/Raoultella group</taxon>
        <taxon>Raoultella</taxon>
    </lineage>
</organism>
<dbReference type="EC" id="1.2.1.8" evidence="2"/>
<evidence type="ECO:0000313" key="2">
    <source>
        <dbReference type="EMBL" id="VFS61837.1"/>
    </source>
</evidence>
<accession>A0A485AJR4</accession>
<proteinExistence type="predicted"/>
<reference evidence="2 3" key="1">
    <citation type="submission" date="2019-03" db="EMBL/GenBank/DDBJ databases">
        <authorList>
            <consortium name="Pathogen Informatics"/>
        </authorList>
    </citation>
    <scope>NUCLEOTIDE SEQUENCE [LARGE SCALE GENOMIC DNA]</scope>
    <source>
        <strain evidence="2 3">NCTC12998</strain>
    </source>
</reference>
<keyword evidence="2" id="KW-0560">Oxidoreductase</keyword>
<evidence type="ECO:0000313" key="3">
    <source>
        <dbReference type="Proteomes" id="UP000345637"/>
    </source>
</evidence>
<dbReference type="Pfam" id="PF00171">
    <property type="entry name" value="Aldedh"/>
    <property type="match status" value="1"/>
</dbReference>
<evidence type="ECO:0000259" key="1">
    <source>
        <dbReference type="Pfam" id="PF00171"/>
    </source>
</evidence>
<feature type="domain" description="Aldehyde dehydrogenase" evidence="1">
    <location>
        <begin position="2"/>
        <end position="48"/>
    </location>
</feature>
<gene>
    <name evidence="2" type="primary">betB_2</name>
    <name evidence="2" type="ORF">NCTC12998_01625</name>
</gene>
<sequence>MARIRPGDLFDETTNFGPLVSFPHRDNVLRYIESGKQEGARLLCGGGVLQGDASPAARGWPRPSLATAMTR</sequence>
<dbReference type="GO" id="GO:0008802">
    <property type="term" value="F:betaine-aldehyde dehydrogenase (NAD+) activity"/>
    <property type="evidence" value="ECO:0007669"/>
    <property type="project" value="UniProtKB-EC"/>
</dbReference>
<dbReference type="Gene3D" id="3.40.309.10">
    <property type="entry name" value="Aldehyde Dehydrogenase, Chain A, domain 2"/>
    <property type="match status" value="1"/>
</dbReference>
<name>A0A485AJR4_RAOPL</name>